<gene>
    <name evidence="1" type="ORF">OCBIM_22003250mg</name>
</gene>
<name>A0A0L8HXI5_OCTBM</name>
<dbReference type="EMBL" id="KQ417068">
    <property type="protein sequence ID" value="KOF93894.1"/>
    <property type="molecule type" value="Genomic_DNA"/>
</dbReference>
<organism evidence="1">
    <name type="scientific">Octopus bimaculoides</name>
    <name type="common">California two-spotted octopus</name>
    <dbReference type="NCBI Taxonomy" id="37653"/>
    <lineage>
        <taxon>Eukaryota</taxon>
        <taxon>Metazoa</taxon>
        <taxon>Spiralia</taxon>
        <taxon>Lophotrochozoa</taxon>
        <taxon>Mollusca</taxon>
        <taxon>Cephalopoda</taxon>
        <taxon>Coleoidea</taxon>
        <taxon>Octopodiformes</taxon>
        <taxon>Octopoda</taxon>
        <taxon>Incirrata</taxon>
        <taxon>Octopodidae</taxon>
        <taxon>Octopus</taxon>
    </lineage>
</organism>
<dbReference type="AlphaFoldDB" id="A0A0L8HXI5"/>
<evidence type="ECO:0000313" key="1">
    <source>
        <dbReference type="EMBL" id="KOF93894.1"/>
    </source>
</evidence>
<reference evidence="1" key="1">
    <citation type="submission" date="2015-07" db="EMBL/GenBank/DDBJ databases">
        <title>MeaNS - Measles Nucleotide Surveillance Program.</title>
        <authorList>
            <person name="Tran T."/>
            <person name="Druce J."/>
        </authorList>
    </citation>
    <scope>NUCLEOTIDE SEQUENCE</scope>
    <source>
        <strain evidence="1">UCB-OBI-ISO-001</strain>
        <tissue evidence="1">Gonad</tissue>
    </source>
</reference>
<accession>A0A0L8HXI5</accession>
<sequence>MIAGSNLEKDFSIIAPPRRSIISTKFLIAETLRMKLNLSHNYAQRKGEIEDLVGQNLHIPSCASYGKIYACTHSEQAFVRPIFNNCWPMLLYIMF</sequence>
<proteinExistence type="predicted"/>
<protein>
    <submittedName>
        <fullName evidence="1">Uncharacterized protein</fullName>
    </submittedName>
</protein>